<protein>
    <submittedName>
        <fullName evidence="2">tRNA (Adenosine(37)-N6)-threonylcarbamoyltransferase complex dimerization subunit type 1 TsaB</fullName>
    </submittedName>
</protein>
<dbReference type="KEGG" id="wdi:H9L19_02855"/>
<sequence>MKTIAFDTSNQPMSVALFDADRLVGEIETNLAKNHSEQLLLSIDELVKSAGWQPSDLNRVITSQGPGSYTGLRIAVTTAKTLAFSLHLELIGLSGLALLAGNVIANDTIVIPLMDARNDNVYAGQYRWRDGKLVNVVADQHTSIYDLPMAVNSQERVIYVGDWEKYEAVIKAQVPQAEFSKDNVPHARHMLTLIADESVLRTNEAIHQFNPQYLRVTQAEAEWQAAHPNVGRQNYVEKVK</sequence>
<dbReference type="InterPro" id="IPR043129">
    <property type="entry name" value="ATPase_NBD"/>
</dbReference>
<gene>
    <name evidence="2" type="primary">tsaB</name>
    <name evidence="2" type="ORF">H9L19_02855</name>
</gene>
<evidence type="ECO:0000313" key="2">
    <source>
        <dbReference type="EMBL" id="QNN75819.1"/>
    </source>
</evidence>
<organism evidence="2 3">
    <name type="scientific">Weissella diestrammenae</name>
    <dbReference type="NCBI Taxonomy" id="1162633"/>
    <lineage>
        <taxon>Bacteria</taxon>
        <taxon>Bacillati</taxon>
        <taxon>Bacillota</taxon>
        <taxon>Bacilli</taxon>
        <taxon>Lactobacillales</taxon>
        <taxon>Lactobacillaceae</taxon>
        <taxon>Weissella</taxon>
    </lineage>
</organism>
<accession>A0A7G9T6U4</accession>
<reference evidence="2 3" key="1">
    <citation type="submission" date="2020-08" db="EMBL/GenBank/DDBJ databases">
        <title>Genome sequence of Weissella diestrammenae KACC 16890T.</title>
        <authorList>
            <person name="Hyun D.-W."/>
            <person name="Bae J.-W."/>
        </authorList>
    </citation>
    <scope>NUCLEOTIDE SEQUENCE [LARGE SCALE GENOMIC DNA]</scope>
    <source>
        <strain evidence="2 3">KACC 16890</strain>
    </source>
</reference>
<proteinExistence type="predicted"/>
<keyword evidence="2" id="KW-0808">Transferase</keyword>
<dbReference type="Gene3D" id="3.30.420.40">
    <property type="match status" value="2"/>
</dbReference>
<dbReference type="GO" id="GO:0016740">
    <property type="term" value="F:transferase activity"/>
    <property type="evidence" value="ECO:0007669"/>
    <property type="project" value="UniProtKB-KW"/>
</dbReference>
<dbReference type="EMBL" id="CP060724">
    <property type="protein sequence ID" value="QNN75819.1"/>
    <property type="molecule type" value="Genomic_DNA"/>
</dbReference>
<dbReference type="SUPFAM" id="SSF53067">
    <property type="entry name" value="Actin-like ATPase domain"/>
    <property type="match status" value="2"/>
</dbReference>
<dbReference type="GO" id="GO:0002949">
    <property type="term" value="P:tRNA threonylcarbamoyladenosine modification"/>
    <property type="evidence" value="ECO:0007669"/>
    <property type="project" value="InterPro"/>
</dbReference>
<dbReference type="InterPro" id="IPR022496">
    <property type="entry name" value="T6A_TsaB"/>
</dbReference>
<feature type="domain" description="Gcp-like" evidence="1">
    <location>
        <begin position="31"/>
        <end position="223"/>
    </location>
</feature>
<dbReference type="PANTHER" id="PTHR11735">
    <property type="entry name" value="TRNA N6-ADENOSINE THREONYLCARBAMOYLTRANSFERASE"/>
    <property type="match status" value="1"/>
</dbReference>
<evidence type="ECO:0000313" key="3">
    <source>
        <dbReference type="Proteomes" id="UP000515800"/>
    </source>
</evidence>
<dbReference type="AlphaFoldDB" id="A0A7G9T6U4"/>
<dbReference type="Pfam" id="PF00814">
    <property type="entry name" value="TsaD"/>
    <property type="match status" value="1"/>
</dbReference>
<dbReference type="InterPro" id="IPR000905">
    <property type="entry name" value="Gcp-like_dom"/>
</dbReference>
<evidence type="ECO:0000259" key="1">
    <source>
        <dbReference type="Pfam" id="PF00814"/>
    </source>
</evidence>
<keyword evidence="3" id="KW-1185">Reference proteome</keyword>
<name>A0A7G9T6U4_9LACO</name>
<dbReference type="GO" id="GO:0005829">
    <property type="term" value="C:cytosol"/>
    <property type="evidence" value="ECO:0007669"/>
    <property type="project" value="TreeGrafter"/>
</dbReference>
<dbReference type="Proteomes" id="UP000515800">
    <property type="component" value="Chromosome"/>
</dbReference>
<dbReference type="CDD" id="cd24032">
    <property type="entry name" value="ASKHA_NBD_TsaB"/>
    <property type="match status" value="1"/>
</dbReference>
<dbReference type="NCBIfam" id="TIGR03725">
    <property type="entry name" value="T6A_YeaZ"/>
    <property type="match status" value="1"/>
</dbReference>
<dbReference type="PANTHER" id="PTHR11735:SF11">
    <property type="entry name" value="TRNA THREONYLCARBAMOYLADENOSINE BIOSYNTHESIS PROTEIN TSAB"/>
    <property type="match status" value="1"/>
</dbReference>
<dbReference type="RefSeq" id="WP_187529647.1">
    <property type="nucleotide sequence ID" value="NZ_CP060724.1"/>
</dbReference>